<sequence length="185" mass="21364">MEIKELSLSGLFMIIPDIHRDKRGYFFESFRGDMMTKFGLPATFIQDNQTKSEGGTLRGLHYQLKYPQGKLVRVSLGKVYDVAVDIRRGSPTFGHHWGTILSDEGHMMMFIPEGFAHGFSVLSDTAIFQYKCTNIQHQEDEYGLRWDDQELNIDWKITNPILSQKDSSLPFLKNIKDEHLPVYES</sequence>
<organism evidence="1">
    <name type="scientific">marine metagenome</name>
    <dbReference type="NCBI Taxonomy" id="408172"/>
    <lineage>
        <taxon>unclassified sequences</taxon>
        <taxon>metagenomes</taxon>
        <taxon>ecological metagenomes</taxon>
    </lineage>
</organism>
<dbReference type="GO" id="GO:0008830">
    <property type="term" value="F:dTDP-4-dehydrorhamnose 3,5-epimerase activity"/>
    <property type="evidence" value="ECO:0007669"/>
    <property type="project" value="InterPro"/>
</dbReference>
<dbReference type="PANTHER" id="PTHR21047">
    <property type="entry name" value="DTDP-6-DEOXY-D-GLUCOSE-3,5 EPIMERASE"/>
    <property type="match status" value="1"/>
</dbReference>
<dbReference type="NCBIfam" id="TIGR01221">
    <property type="entry name" value="rmlC"/>
    <property type="match status" value="1"/>
</dbReference>
<dbReference type="GO" id="GO:0000271">
    <property type="term" value="P:polysaccharide biosynthetic process"/>
    <property type="evidence" value="ECO:0007669"/>
    <property type="project" value="TreeGrafter"/>
</dbReference>
<dbReference type="InterPro" id="IPR014710">
    <property type="entry name" value="RmlC-like_jellyroll"/>
</dbReference>
<dbReference type="InterPro" id="IPR011051">
    <property type="entry name" value="RmlC_Cupin_sf"/>
</dbReference>
<dbReference type="InterPro" id="IPR000888">
    <property type="entry name" value="RmlC-like"/>
</dbReference>
<evidence type="ECO:0008006" key="2">
    <source>
        <dbReference type="Google" id="ProtNLM"/>
    </source>
</evidence>
<dbReference type="SUPFAM" id="SSF51182">
    <property type="entry name" value="RmlC-like cupins"/>
    <property type="match status" value="1"/>
</dbReference>
<dbReference type="EMBL" id="UINC01075565">
    <property type="protein sequence ID" value="SVC13874.1"/>
    <property type="molecule type" value="Genomic_DNA"/>
</dbReference>
<dbReference type="AlphaFoldDB" id="A0A382JN47"/>
<name>A0A382JN47_9ZZZZ</name>
<proteinExistence type="predicted"/>
<accession>A0A382JN47</accession>
<evidence type="ECO:0000313" key="1">
    <source>
        <dbReference type="EMBL" id="SVC13874.1"/>
    </source>
</evidence>
<protein>
    <recommendedName>
        <fullName evidence="2">dTDP-4-dehydrorhamnose 3,5-epimerase</fullName>
    </recommendedName>
</protein>
<dbReference type="Gene3D" id="2.60.120.10">
    <property type="entry name" value="Jelly Rolls"/>
    <property type="match status" value="1"/>
</dbReference>
<reference evidence="1" key="1">
    <citation type="submission" date="2018-05" db="EMBL/GenBank/DDBJ databases">
        <authorList>
            <person name="Lanie J.A."/>
            <person name="Ng W.-L."/>
            <person name="Kazmierczak K.M."/>
            <person name="Andrzejewski T.M."/>
            <person name="Davidsen T.M."/>
            <person name="Wayne K.J."/>
            <person name="Tettelin H."/>
            <person name="Glass J.I."/>
            <person name="Rusch D."/>
            <person name="Podicherti R."/>
            <person name="Tsui H.-C.T."/>
            <person name="Winkler M.E."/>
        </authorList>
    </citation>
    <scope>NUCLEOTIDE SEQUENCE</scope>
</reference>
<gene>
    <name evidence="1" type="ORF">METZ01_LOCUS266728</name>
</gene>
<dbReference type="GO" id="GO:0005829">
    <property type="term" value="C:cytosol"/>
    <property type="evidence" value="ECO:0007669"/>
    <property type="project" value="TreeGrafter"/>
</dbReference>
<dbReference type="Pfam" id="PF00908">
    <property type="entry name" value="dTDP_sugar_isom"/>
    <property type="match status" value="1"/>
</dbReference>
<dbReference type="CDD" id="cd00438">
    <property type="entry name" value="cupin_RmlC"/>
    <property type="match status" value="1"/>
</dbReference>
<dbReference type="PANTHER" id="PTHR21047:SF2">
    <property type="entry name" value="THYMIDINE DIPHOSPHO-4-KETO-RHAMNOSE 3,5-EPIMERASE"/>
    <property type="match status" value="1"/>
</dbReference>